<evidence type="ECO:0000313" key="2">
    <source>
        <dbReference type="Proteomes" id="UP000588068"/>
    </source>
</evidence>
<organism evidence="1 2">
    <name type="scientific">Povalibacter uvarum</name>
    <dbReference type="NCBI Taxonomy" id="732238"/>
    <lineage>
        <taxon>Bacteria</taxon>
        <taxon>Pseudomonadati</taxon>
        <taxon>Pseudomonadota</taxon>
        <taxon>Gammaproteobacteria</taxon>
        <taxon>Steroidobacterales</taxon>
        <taxon>Steroidobacteraceae</taxon>
        <taxon>Povalibacter</taxon>
    </lineage>
</organism>
<accession>A0A841HIM8</accession>
<evidence type="ECO:0008006" key="3">
    <source>
        <dbReference type="Google" id="ProtNLM"/>
    </source>
</evidence>
<name>A0A841HIM8_9GAMM</name>
<dbReference type="EMBL" id="JACHHZ010000002">
    <property type="protein sequence ID" value="MBB6093041.1"/>
    <property type="molecule type" value="Genomic_DNA"/>
</dbReference>
<dbReference type="AlphaFoldDB" id="A0A841HIM8"/>
<reference evidence="1 2" key="1">
    <citation type="submission" date="2020-08" db="EMBL/GenBank/DDBJ databases">
        <title>Genomic Encyclopedia of Type Strains, Phase IV (KMG-IV): sequencing the most valuable type-strain genomes for metagenomic binning, comparative biology and taxonomic classification.</title>
        <authorList>
            <person name="Goeker M."/>
        </authorList>
    </citation>
    <scope>NUCLEOTIDE SEQUENCE [LARGE SCALE GENOMIC DNA]</scope>
    <source>
        <strain evidence="1 2">DSM 26723</strain>
    </source>
</reference>
<dbReference type="RefSeq" id="WP_184331035.1">
    <property type="nucleotide sequence ID" value="NZ_JACHHZ010000002.1"/>
</dbReference>
<gene>
    <name evidence="1" type="ORF">HNQ60_001919</name>
</gene>
<keyword evidence="2" id="KW-1185">Reference proteome</keyword>
<dbReference type="Proteomes" id="UP000588068">
    <property type="component" value="Unassembled WGS sequence"/>
</dbReference>
<sequence length="133" mass="15640">MIIGRRVAAPSVIARSLGDIFGERVEHVRVIEHSLYASLHPGARATTRRGRILLRGSAADFWSDPDLLLHEYFHVLRQWQPRKLTIWRYLVESLRRGYWFNVYEVEARAFAARHCVRLQLLLARRRHEEQPSA</sequence>
<evidence type="ECO:0000313" key="1">
    <source>
        <dbReference type="EMBL" id="MBB6093041.1"/>
    </source>
</evidence>
<protein>
    <recommendedName>
        <fullName evidence="3">DUF4157 domain-containing protein</fullName>
    </recommendedName>
</protein>
<proteinExistence type="predicted"/>
<comment type="caution">
    <text evidence="1">The sequence shown here is derived from an EMBL/GenBank/DDBJ whole genome shotgun (WGS) entry which is preliminary data.</text>
</comment>